<reference evidence="1 2" key="1">
    <citation type="submission" date="2020-08" db="EMBL/GenBank/DDBJ databases">
        <title>Genomic Encyclopedia of Type Strains, Phase IV (KMG-IV): sequencing the most valuable type-strain genomes for metagenomic binning, comparative biology and taxonomic classification.</title>
        <authorList>
            <person name="Goeker M."/>
        </authorList>
    </citation>
    <scope>NUCLEOTIDE SEQUENCE [LARGE SCALE GENOMIC DNA]</scope>
    <source>
        <strain evidence="1 2">DSM 45385</strain>
    </source>
</reference>
<keyword evidence="2" id="KW-1185">Reference proteome</keyword>
<comment type="caution">
    <text evidence="1">The sequence shown here is derived from an EMBL/GenBank/DDBJ whole genome shotgun (WGS) entry which is preliminary data.</text>
</comment>
<evidence type="ECO:0000313" key="2">
    <source>
        <dbReference type="Proteomes" id="UP000568380"/>
    </source>
</evidence>
<proteinExistence type="predicted"/>
<dbReference type="AlphaFoldDB" id="A0A7W8EL79"/>
<evidence type="ECO:0000313" key="1">
    <source>
        <dbReference type="EMBL" id="MBB5083108.1"/>
    </source>
</evidence>
<dbReference type="Gene3D" id="3.90.226.10">
    <property type="entry name" value="2-enoyl-CoA Hydratase, Chain A, domain 1"/>
    <property type="match status" value="1"/>
</dbReference>
<dbReference type="GO" id="GO:0006635">
    <property type="term" value="P:fatty acid beta-oxidation"/>
    <property type="evidence" value="ECO:0007669"/>
    <property type="project" value="TreeGrafter"/>
</dbReference>
<organism evidence="1 2">
    <name type="scientific">Nonomuraea endophytica</name>
    <dbReference type="NCBI Taxonomy" id="714136"/>
    <lineage>
        <taxon>Bacteria</taxon>
        <taxon>Bacillati</taxon>
        <taxon>Actinomycetota</taxon>
        <taxon>Actinomycetes</taxon>
        <taxon>Streptosporangiales</taxon>
        <taxon>Streptosporangiaceae</taxon>
        <taxon>Nonomuraea</taxon>
    </lineage>
</organism>
<dbReference type="PANTHER" id="PTHR11941:SF54">
    <property type="entry name" value="ENOYL-COA HYDRATASE, MITOCHONDRIAL"/>
    <property type="match status" value="1"/>
</dbReference>
<dbReference type="InterPro" id="IPR029045">
    <property type="entry name" value="ClpP/crotonase-like_dom_sf"/>
</dbReference>
<dbReference type="CDD" id="cd06558">
    <property type="entry name" value="crotonase-like"/>
    <property type="match status" value="1"/>
</dbReference>
<sequence>MNTLLVEEKPDRLIVRLHRPEARNAINAEMVGDLHAVCSFLERDPRPLLLTGGNGFFAAGADIAELLERGRDQALQGINSTLFERIRRLPMPTVAAVDGYALGGGAELAYACDIRVAGTEARFGNPEPNLGIIAGAGACWRLKELVGEPLAKLVLLAGHTIGAEEALSCRLVASVHEPESLEAAAHTLIDRMAKMSPAALRLTKLVLDAPPSAHPVTDHLAQAVLFEDPDKHARMRKFLDRNRKDTR</sequence>
<dbReference type="Pfam" id="PF00378">
    <property type="entry name" value="ECH_1"/>
    <property type="match status" value="1"/>
</dbReference>
<dbReference type="RefSeq" id="WP_184971859.1">
    <property type="nucleotide sequence ID" value="NZ_JACHIN010000015.1"/>
</dbReference>
<dbReference type="SUPFAM" id="SSF52096">
    <property type="entry name" value="ClpP/crotonase"/>
    <property type="match status" value="1"/>
</dbReference>
<protein>
    <submittedName>
        <fullName evidence="1">Enoyl-CoA hydratase/carnithine racemase</fullName>
    </submittedName>
</protein>
<dbReference type="EMBL" id="JACHIN010000015">
    <property type="protein sequence ID" value="MBB5083108.1"/>
    <property type="molecule type" value="Genomic_DNA"/>
</dbReference>
<gene>
    <name evidence="1" type="ORF">HNR40_008611</name>
</gene>
<accession>A0A7W8EL79</accession>
<name>A0A7W8EL79_9ACTN</name>
<dbReference type="GO" id="GO:0003824">
    <property type="term" value="F:catalytic activity"/>
    <property type="evidence" value="ECO:0007669"/>
    <property type="project" value="UniProtKB-ARBA"/>
</dbReference>
<dbReference type="InterPro" id="IPR001753">
    <property type="entry name" value="Enoyl-CoA_hydra/iso"/>
</dbReference>
<dbReference type="PANTHER" id="PTHR11941">
    <property type="entry name" value="ENOYL-COA HYDRATASE-RELATED"/>
    <property type="match status" value="1"/>
</dbReference>
<dbReference type="Proteomes" id="UP000568380">
    <property type="component" value="Unassembled WGS sequence"/>
</dbReference>